<evidence type="ECO:0000313" key="2">
    <source>
        <dbReference type="EMBL" id="POS69222.1"/>
    </source>
</evidence>
<feature type="compositionally biased region" description="Low complexity" evidence="1">
    <location>
        <begin position="377"/>
        <end position="390"/>
    </location>
</feature>
<feature type="region of interest" description="Disordered" evidence="1">
    <location>
        <begin position="288"/>
        <end position="336"/>
    </location>
</feature>
<evidence type="ECO:0000313" key="3">
    <source>
        <dbReference type="Proteomes" id="UP000094444"/>
    </source>
</evidence>
<reference evidence="2" key="1">
    <citation type="submission" date="2017-09" db="EMBL/GenBank/DDBJ databases">
        <title>Polyketide synthases of a Diaporthe helianthi virulent isolate.</title>
        <authorList>
            <person name="Baroncelli R."/>
        </authorList>
    </citation>
    <scope>NUCLEOTIDE SEQUENCE [LARGE SCALE GENOMIC DNA]</scope>
    <source>
        <strain evidence="2">7/96</strain>
    </source>
</reference>
<comment type="caution">
    <text evidence="2">The sequence shown here is derived from an EMBL/GenBank/DDBJ whole genome shotgun (WGS) entry which is preliminary data.</text>
</comment>
<protein>
    <submittedName>
        <fullName evidence="2">Uncharacterized protein</fullName>
    </submittedName>
</protein>
<feature type="compositionally biased region" description="Acidic residues" evidence="1">
    <location>
        <begin position="434"/>
        <end position="458"/>
    </location>
</feature>
<feature type="region of interest" description="Disordered" evidence="1">
    <location>
        <begin position="364"/>
        <end position="463"/>
    </location>
</feature>
<feature type="compositionally biased region" description="Polar residues" evidence="1">
    <location>
        <begin position="181"/>
        <end position="191"/>
    </location>
</feature>
<dbReference type="Proteomes" id="UP000094444">
    <property type="component" value="Unassembled WGS sequence"/>
</dbReference>
<proteinExistence type="predicted"/>
<accession>A0A2P5HG44</accession>
<evidence type="ECO:0000256" key="1">
    <source>
        <dbReference type="SAM" id="MobiDB-lite"/>
    </source>
</evidence>
<feature type="compositionally biased region" description="Polar residues" evidence="1">
    <location>
        <begin position="301"/>
        <end position="315"/>
    </location>
</feature>
<feature type="compositionally biased region" description="Polar residues" evidence="1">
    <location>
        <begin position="204"/>
        <end position="223"/>
    </location>
</feature>
<feature type="region of interest" description="Disordered" evidence="1">
    <location>
        <begin position="244"/>
        <end position="274"/>
    </location>
</feature>
<gene>
    <name evidence="2" type="ORF">DHEL01_v212384</name>
</gene>
<dbReference type="AlphaFoldDB" id="A0A2P5HG44"/>
<sequence length="539" mass="57980">MAIGKPKEAKGDVLVTASLAAPLPLRKSMIVDTKPQHKTLRSSISTLSVKMKAAKSAFRRSANLGAPKPKPQSRSVTADTPPGPSLAPIRIHTPINLNKPLPNLPDDDSPRSSILYRGVGGDIDTHVSINDFEGYLDMLAYVNRKLPIVPGPPQPPSRAASLSPSLSIGSPPKEDEWISSAPPSRTSTVFSHNDEIRRERTHSGLLSRNSPASRTVTPMSSIGSDPGLRISTRASLHTLHTSVVTSRIEELSEPATPKSPRLPPKRDATPPPALGTQCCHCVRELDKQDSPGARSGPLAALNSSDETNVNSSPLTVINVKRHEKDLDSKTTGPTITAEDDLGRRFVLYPETSYFVALDGSCNDVSQSTARQTPPPHSTNSSLSSPSTPLPYARPLNPNPYADEISPPERVVSPYQRPSNPEPSMASSPHSEPGLEQDLDVPEEGTDEDHDGSDKEDEPTFWKDPAGTIVVYEGIARDGDEVFYGSDINYLGSYYDAEEGSSGLGSAVDLVGLPSGLHVIHEDRSSEELAMWDNDVLTFC</sequence>
<keyword evidence="3" id="KW-1185">Reference proteome</keyword>
<feature type="compositionally biased region" description="Basic and acidic residues" evidence="1">
    <location>
        <begin position="192"/>
        <end position="202"/>
    </location>
</feature>
<dbReference type="OrthoDB" id="5205838at2759"/>
<feature type="compositionally biased region" description="Low complexity" evidence="1">
    <location>
        <begin position="157"/>
        <end position="171"/>
    </location>
</feature>
<dbReference type="EMBL" id="MAVT02002532">
    <property type="protein sequence ID" value="POS69222.1"/>
    <property type="molecule type" value="Genomic_DNA"/>
</dbReference>
<organism evidence="2 3">
    <name type="scientific">Diaporthe helianthi</name>
    <dbReference type="NCBI Taxonomy" id="158607"/>
    <lineage>
        <taxon>Eukaryota</taxon>
        <taxon>Fungi</taxon>
        <taxon>Dikarya</taxon>
        <taxon>Ascomycota</taxon>
        <taxon>Pezizomycotina</taxon>
        <taxon>Sordariomycetes</taxon>
        <taxon>Sordariomycetidae</taxon>
        <taxon>Diaporthales</taxon>
        <taxon>Diaporthaceae</taxon>
        <taxon>Diaporthe</taxon>
    </lineage>
</organism>
<feature type="region of interest" description="Disordered" evidence="1">
    <location>
        <begin position="152"/>
        <end position="229"/>
    </location>
</feature>
<name>A0A2P5HG44_DIAHE</name>
<feature type="region of interest" description="Disordered" evidence="1">
    <location>
        <begin position="58"/>
        <end position="109"/>
    </location>
</feature>
<dbReference type="InParanoid" id="A0A2P5HG44"/>